<evidence type="ECO:0000256" key="6">
    <source>
        <dbReference type="RuleBase" id="RU000682"/>
    </source>
</evidence>
<keyword evidence="4 5" id="KW-0539">Nucleus</keyword>
<evidence type="ECO:0000313" key="9">
    <source>
        <dbReference type="Proteomes" id="UP000740883"/>
    </source>
</evidence>
<keyword evidence="2 5" id="KW-0238">DNA-binding</keyword>
<dbReference type="PANTHER" id="PTHR24324:SF5">
    <property type="entry name" value="HEMATOPOIETICALLY-EXPRESSED HOMEOBOX PROTEIN HHEX"/>
    <property type="match status" value="1"/>
</dbReference>
<organism evidence="8 9">
    <name type="scientific">Nosema granulosis</name>
    <dbReference type="NCBI Taxonomy" id="83296"/>
    <lineage>
        <taxon>Eukaryota</taxon>
        <taxon>Fungi</taxon>
        <taxon>Fungi incertae sedis</taxon>
        <taxon>Microsporidia</taxon>
        <taxon>Nosematidae</taxon>
        <taxon>Nosema</taxon>
    </lineage>
</organism>
<dbReference type="PROSITE" id="PS50071">
    <property type="entry name" value="HOMEOBOX_2"/>
    <property type="match status" value="1"/>
</dbReference>
<dbReference type="SUPFAM" id="SSF46689">
    <property type="entry name" value="Homeodomain-like"/>
    <property type="match status" value="1"/>
</dbReference>
<protein>
    <submittedName>
        <fullName evidence="8">Homeobox protein HD-11</fullName>
    </submittedName>
</protein>
<reference evidence="8 9" key="1">
    <citation type="journal article" date="2020" name="Genome Biol. Evol.">
        <title>Comparative genomics of strictly vertically transmitted, feminizing microsporidia endosymbionts of amphipod crustaceans.</title>
        <authorList>
            <person name="Cormier A."/>
            <person name="Chebbi M.A."/>
            <person name="Giraud I."/>
            <person name="Wattier R."/>
            <person name="Teixeira M."/>
            <person name="Gilbert C."/>
            <person name="Rigaud T."/>
            <person name="Cordaux R."/>
        </authorList>
    </citation>
    <scope>NUCLEOTIDE SEQUENCE [LARGE SCALE GENOMIC DNA]</scope>
    <source>
        <strain evidence="8 9">Ou3-Ou53</strain>
    </source>
</reference>
<dbReference type="Pfam" id="PF00046">
    <property type="entry name" value="Homeodomain"/>
    <property type="match status" value="1"/>
</dbReference>
<evidence type="ECO:0000256" key="4">
    <source>
        <dbReference type="ARBA" id="ARBA00023242"/>
    </source>
</evidence>
<dbReference type="Proteomes" id="UP000740883">
    <property type="component" value="Unassembled WGS sequence"/>
</dbReference>
<evidence type="ECO:0000256" key="3">
    <source>
        <dbReference type="ARBA" id="ARBA00023155"/>
    </source>
</evidence>
<dbReference type="InterPro" id="IPR051000">
    <property type="entry name" value="Homeobox_DNA-bind_prot"/>
</dbReference>
<dbReference type="EMBL" id="SBJO01000172">
    <property type="protein sequence ID" value="KAF9762427.1"/>
    <property type="molecule type" value="Genomic_DNA"/>
</dbReference>
<evidence type="ECO:0000313" key="8">
    <source>
        <dbReference type="EMBL" id="KAF9762427.1"/>
    </source>
</evidence>
<dbReference type="GO" id="GO:0000978">
    <property type="term" value="F:RNA polymerase II cis-regulatory region sequence-specific DNA binding"/>
    <property type="evidence" value="ECO:0007669"/>
    <property type="project" value="TreeGrafter"/>
</dbReference>
<dbReference type="GO" id="GO:0030154">
    <property type="term" value="P:cell differentiation"/>
    <property type="evidence" value="ECO:0007669"/>
    <property type="project" value="TreeGrafter"/>
</dbReference>
<dbReference type="GO" id="GO:0006357">
    <property type="term" value="P:regulation of transcription by RNA polymerase II"/>
    <property type="evidence" value="ECO:0007669"/>
    <property type="project" value="TreeGrafter"/>
</dbReference>
<evidence type="ECO:0000256" key="5">
    <source>
        <dbReference type="PROSITE-ProRule" id="PRU00108"/>
    </source>
</evidence>
<sequence>MFTNPIEEEKKLQAALGLLKLKFRTNPEGKKTLYQSLVLKRVFNIIKYPSQQTQKDLAILLNLSDRSVRTWFQNERQQETKASLKNGFIGFEIPPLILYRICKEVIWQIESNIKN</sequence>
<dbReference type="InterPro" id="IPR009057">
    <property type="entry name" value="Homeodomain-like_sf"/>
</dbReference>
<dbReference type="CDD" id="cd00086">
    <property type="entry name" value="homeodomain"/>
    <property type="match status" value="1"/>
</dbReference>
<dbReference type="GO" id="GO:0005634">
    <property type="term" value="C:nucleus"/>
    <property type="evidence" value="ECO:0007669"/>
    <property type="project" value="UniProtKB-SubCell"/>
</dbReference>
<dbReference type="OrthoDB" id="2186020at2759"/>
<dbReference type="SMART" id="SM00389">
    <property type="entry name" value="HOX"/>
    <property type="match status" value="1"/>
</dbReference>
<keyword evidence="3 5" id="KW-0371">Homeobox</keyword>
<keyword evidence="9" id="KW-1185">Reference proteome</keyword>
<evidence type="ECO:0000259" key="7">
    <source>
        <dbReference type="PROSITE" id="PS50071"/>
    </source>
</evidence>
<proteinExistence type="predicted"/>
<evidence type="ECO:0000256" key="1">
    <source>
        <dbReference type="ARBA" id="ARBA00004123"/>
    </source>
</evidence>
<dbReference type="Gene3D" id="1.10.10.60">
    <property type="entry name" value="Homeodomain-like"/>
    <property type="match status" value="1"/>
</dbReference>
<dbReference type="AlphaFoldDB" id="A0A9P6KZ12"/>
<gene>
    <name evidence="8" type="primary">HD-11_3</name>
    <name evidence="8" type="ORF">NGRA_2022</name>
</gene>
<comment type="subcellular location">
    <subcellularLocation>
        <location evidence="1 5 6">Nucleus</location>
    </subcellularLocation>
</comment>
<name>A0A9P6KZ12_9MICR</name>
<evidence type="ECO:0000256" key="2">
    <source>
        <dbReference type="ARBA" id="ARBA00023125"/>
    </source>
</evidence>
<feature type="DNA-binding region" description="Homeobox" evidence="5">
    <location>
        <begin position="37"/>
        <end position="83"/>
    </location>
</feature>
<accession>A0A9P6KZ12</accession>
<comment type="caution">
    <text evidence="8">The sequence shown here is derived from an EMBL/GenBank/DDBJ whole genome shotgun (WGS) entry which is preliminary data.</text>
</comment>
<dbReference type="InterPro" id="IPR001356">
    <property type="entry name" value="HD"/>
</dbReference>
<feature type="domain" description="Homeobox" evidence="7">
    <location>
        <begin position="35"/>
        <end position="82"/>
    </location>
</feature>
<dbReference type="PANTHER" id="PTHR24324">
    <property type="entry name" value="HOMEOBOX PROTEIN HHEX"/>
    <property type="match status" value="1"/>
</dbReference>